<keyword evidence="3" id="KW-0675">Receptor</keyword>
<dbReference type="Gene3D" id="2.60.40.3210">
    <property type="entry name" value="Zona pellucida, ZP-N domain"/>
    <property type="match status" value="1"/>
</dbReference>
<reference evidence="3 4" key="1">
    <citation type="submission" date="2019-03" db="EMBL/GenBank/DDBJ databases">
        <title>First draft genome of Liparis tanakae, snailfish: a comprehensive survey of snailfish specific genes.</title>
        <authorList>
            <person name="Kim W."/>
            <person name="Song I."/>
            <person name="Jeong J.-H."/>
            <person name="Kim D."/>
            <person name="Kim S."/>
            <person name="Ryu S."/>
            <person name="Song J.Y."/>
            <person name="Lee S.K."/>
        </authorList>
    </citation>
    <scope>NUCLEOTIDE SEQUENCE [LARGE SCALE GENOMIC DNA]</scope>
    <source>
        <tissue evidence="3">Muscle</tissue>
    </source>
</reference>
<keyword evidence="4" id="KW-1185">Reference proteome</keyword>
<evidence type="ECO:0000313" key="4">
    <source>
        <dbReference type="Proteomes" id="UP000314294"/>
    </source>
</evidence>
<sequence length="195" mass="20966">MDSILPPELFILRDSGPHARAGAAARRSALPFPFPPPAAAGLPFLSLPSSPLGGRPWEHGEHGEPEEQQGPLSVGLSVQCEDTRMVVSIDKETLQANGFAHANLTLQDPACKAKVNATHYTLETPLTGCLTTVYPMQGGPMALHINSVLISHAENKDGSGRPLDYEDLEFGDVLEVKRTFTEPAEHHSVIVKSQC</sequence>
<evidence type="ECO:0000313" key="3">
    <source>
        <dbReference type="EMBL" id="TNN72848.1"/>
    </source>
</evidence>
<protein>
    <submittedName>
        <fullName evidence="3">Transforming growth factor beta receptor type 3</fullName>
    </submittedName>
</protein>
<dbReference type="Proteomes" id="UP000314294">
    <property type="component" value="Unassembled WGS sequence"/>
</dbReference>
<feature type="domain" description="ZP" evidence="2">
    <location>
        <begin position="79"/>
        <end position="195"/>
    </location>
</feature>
<dbReference type="InterPro" id="IPR001507">
    <property type="entry name" value="ZP_dom"/>
</dbReference>
<comment type="caution">
    <text evidence="3">The sequence shown here is derived from an EMBL/GenBank/DDBJ whole genome shotgun (WGS) entry which is preliminary data.</text>
</comment>
<gene>
    <name evidence="3" type="primary">Tgfbr3_0</name>
    <name evidence="3" type="ORF">EYF80_016959</name>
</gene>
<accession>A0A4Z2I4G0</accession>
<feature type="region of interest" description="Disordered" evidence="1">
    <location>
        <begin position="51"/>
        <end position="72"/>
    </location>
</feature>
<evidence type="ECO:0000256" key="1">
    <source>
        <dbReference type="SAM" id="MobiDB-lite"/>
    </source>
</evidence>
<dbReference type="InterPro" id="IPR055356">
    <property type="entry name" value="ZP-N"/>
</dbReference>
<dbReference type="Pfam" id="PF23344">
    <property type="entry name" value="ZP-N"/>
    <property type="match status" value="1"/>
</dbReference>
<organism evidence="3 4">
    <name type="scientific">Liparis tanakae</name>
    <name type="common">Tanaka's snailfish</name>
    <dbReference type="NCBI Taxonomy" id="230148"/>
    <lineage>
        <taxon>Eukaryota</taxon>
        <taxon>Metazoa</taxon>
        <taxon>Chordata</taxon>
        <taxon>Craniata</taxon>
        <taxon>Vertebrata</taxon>
        <taxon>Euteleostomi</taxon>
        <taxon>Actinopterygii</taxon>
        <taxon>Neopterygii</taxon>
        <taxon>Teleostei</taxon>
        <taxon>Neoteleostei</taxon>
        <taxon>Acanthomorphata</taxon>
        <taxon>Eupercaria</taxon>
        <taxon>Perciformes</taxon>
        <taxon>Cottioidei</taxon>
        <taxon>Cottales</taxon>
        <taxon>Liparidae</taxon>
        <taxon>Liparis</taxon>
    </lineage>
</organism>
<feature type="compositionally biased region" description="Basic and acidic residues" evidence="1">
    <location>
        <begin position="56"/>
        <end position="65"/>
    </location>
</feature>
<evidence type="ECO:0000259" key="2">
    <source>
        <dbReference type="PROSITE" id="PS51034"/>
    </source>
</evidence>
<proteinExistence type="predicted"/>
<dbReference type="PROSITE" id="PS51034">
    <property type="entry name" value="ZP_2"/>
    <property type="match status" value="1"/>
</dbReference>
<dbReference type="OrthoDB" id="8958005at2759"/>
<dbReference type="EMBL" id="SRLO01000132">
    <property type="protein sequence ID" value="TNN72848.1"/>
    <property type="molecule type" value="Genomic_DNA"/>
</dbReference>
<name>A0A4Z2I4G0_9TELE</name>
<dbReference type="AlphaFoldDB" id="A0A4Z2I4G0"/>